<proteinExistence type="predicted"/>
<keyword evidence="5" id="KW-1185">Reference proteome</keyword>
<comment type="subcellular location">
    <subcellularLocation>
        <location evidence="1">Cell envelope</location>
    </subcellularLocation>
</comment>
<comment type="caution">
    <text evidence="4">The sequence shown here is derived from an EMBL/GenBank/DDBJ whole genome shotgun (WGS) entry which is preliminary data.</text>
</comment>
<keyword evidence="2 3" id="KW-0175">Coiled coil</keyword>
<dbReference type="PANTHER" id="PTHR32347:SF23">
    <property type="entry name" value="BLL5650 PROTEIN"/>
    <property type="match status" value="1"/>
</dbReference>
<evidence type="ECO:0000313" key="4">
    <source>
        <dbReference type="EMBL" id="MDM7862221.1"/>
    </source>
</evidence>
<dbReference type="EMBL" id="JAUCBP010000013">
    <property type="protein sequence ID" value="MDM7862221.1"/>
    <property type="molecule type" value="Genomic_DNA"/>
</dbReference>
<sequence>MKLRQVLAATFISVLVWGCADSSTSADSAMNDTSQALIAPAELVSLQEITIGPPNIRRMWQFKIEYLARENTLVKQGDLLVRFDGQRLKNDLISRQSDLDAALKEREKSIIRDEATEQDLILQVAEAKKNRDIAQRKVEITDSSQSEIERLKEIAEFEITTALLAQAEQKLAQHKQAAAVNLEVQNAKVANAEARVKEFEDSIAKLEIMAPADGMVTYIADWEDNKPAVGETVFMGRSLMNLPSLEQLAVKVEIDESLSAQIQPGQPVRIVLDDHPERAFTGRLVNLGKTYRNKSQWNLKVVVDAWVSLDEADLTIMRPGMKANVEFI</sequence>
<feature type="coiled-coil region" evidence="3">
    <location>
        <begin position="117"/>
        <end position="209"/>
    </location>
</feature>
<dbReference type="InterPro" id="IPR050465">
    <property type="entry name" value="UPF0194_transport"/>
</dbReference>
<protein>
    <submittedName>
        <fullName evidence="4">HlyD family efflux transporter periplasmic adaptor subunit</fullName>
    </submittedName>
</protein>
<accession>A0ABT7T191</accession>
<dbReference type="RefSeq" id="WP_289367044.1">
    <property type="nucleotide sequence ID" value="NZ_JAUCBP010000013.1"/>
</dbReference>
<organism evidence="4 5">
    <name type="scientific">Alteromonas arenosi</name>
    <dbReference type="NCBI Taxonomy" id="3055817"/>
    <lineage>
        <taxon>Bacteria</taxon>
        <taxon>Pseudomonadati</taxon>
        <taxon>Pseudomonadota</taxon>
        <taxon>Gammaproteobacteria</taxon>
        <taxon>Alteromonadales</taxon>
        <taxon>Alteromonadaceae</taxon>
        <taxon>Alteromonas/Salinimonas group</taxon>
        <taxon>Alteromonas</taxon>
    </lineage>
</organism>
<name>A0ABT7T191_9ALTE</name>
<dbReference type="PANTHER" id="PTHR32347">
    <property type="entry name" value="EFFLUX SYSTEM COMPONENT YKNX-RELATED"/>
    <property type="match status" value="1"/>
</dbReference>
<evidence type="ECO:0000313" key="5">
    <source>
        <dbReference type="Proteomes" id="UP001234343"/>
    </source>
</evidence>
<dbReference type="Proteomes" id="UP001234343">
    <property type="component" value="Unassembled WGS sequence"/>
</dbReference>
<dbReference type="Gene3D" id="2.40.30.170">
    <property type="match status" value="1"/>
</dbReference>
<evidence type="ECO:0000256" key="2">
    <source>
        <dbReference type="ARBA" id="ARBA00023054"/>
    </source>
</evidence>
<reference evidence="4 5" key="1">
    <citation type="submission" date="2023-06" db="EMBL/GenBank/DDBJ databases">
        <title>Alteromonas sp. ASW11-36 isolated from intertidal sand.</title>
        <authorList>
            <person name="Li Y."/>
        </authorList>
    </citation>
    <scope>NUCLEOTIDE SEQUENCE [LARGE SCALE GENOMIC DNA]</scope>
    <source>
        <strain evidence="4 5">ASW11-36</strain>
    </source>
</reference>
<evidence type="ECO:0000256" key="3">
    <source>
        <dbReference type="SAM" id="Coils"/>
    </source>
</evidence>
<gene>
    <name evidence="4" type="ORF">QTP81_16565</name>
</gene>
<dbReference type="SUPFAM" id="SSF111369">
    <property type="entry name" value="HlyD-like secretion proteins"/>
    <property type="match status" value="1"/>
</dbReference>
<evidence type="ECO:0000256" key="1">
    <source>
        <dbReference type="ARBA" id="ARBA00004196"/>
    </source>
</evidence>